<dbReference type="EMBL" id="JBFDAA010000004">
    <property type="protein sequence ID" value="KAL1138114.1"/>
    <property type="molecule type" value="Genomic_DNA"/>
</dbReference>
<evidence type="ECO:0000313" key="2">
    <source>
        <dbReference type="Proteomes" id="UP001558652"/>
    </source>
</evidence>
<name>A0ABD0YQ52_9HEMI</name>
<dbReference type="Proteomes" id="UP001558652">
    <property type="component" value="Unassembled WGS sequence"/>
</dbReference>
<protein>
    <recommendedName>
        <fullName evidence="3">Ribosomal protein S10</fullName>
    </recommendedName>
</protein>
<keyword evidence="2" id="KW-1185">Reference proteome</keyword>
<proteinExistence type="predicted"/>
<comment type="caution">
    <text evidence="1">The sequence shown here is derived from an EMBL/GenBank/DDBJ whole genome shotgun (WGS) entry which is preliminary data.</text>
</comment>
<evidence type="ECO:0000313" key="1">
    <source>
        <dbReference type="EMBL" id="KAL1138114.1"/>
    </source>
</evidence>
<evidence type="ECO:0008006" key="3">
    <source>
        <dbReference type="Google" id="ProtNLM"/>
    </source>
</evidence>
<sequence>MASKRRNMFHKNKTQETMEKAWVHCWEKLPTSSTPWWVIRALLTKLLLRSPSLPPASFLKVLTKRHFIKGSSNLRAFLHFDLEVEIQPLTKNVDKSNHARLTPVVVPLLTKSQPQKIGIRLLFVQDGYRMKTLFFETNLNRKSNRHITEKVHTPSRSSEYSPHLCRVRMEGNRFVSKPLKREFRFIPQSEALHSPVTEYI</sequence>
<accession>A0ABD0YQ52</accession>
<organism evidence="1 2">
    <name type="scientific">Ranatra chinensis</name>
    <dbReference type="NCBI Taxonomy" id="642074"/>
    <lineage>
        <taxon>Eukaryota</taxon>
        <taxon>Metazoa</taxon>
        <taxon>Ecdysozoa</taxon>
        <taxon>Arthropoda</taxon>
        <taxon>Hexapoda</taxon>
        <taxon>Insecta</taxon>
        <taxon>Pterygota</taxon>
        <taxon>Neoptera</taxon>
        <taxon>Paraneoptera</taxon>
        <taxon>Hemiptera</taxon>
        <taxon>Heteroptera</taxon>
        <taxon>Panheteroptera</taxon>
        <taxon>Nepomorpha</taxon>
        <taxon>Nepidae</taxon>
        <taxon>Ranatrinae</taxon>
        <taxon>Ranatra</taxon>
    </lineage>
</organism>
<reference evidence="1 2" key="1">
    <citation type="submission" date="2024-07" db="EMBL/GenBank/DDBJ databases">
        <title>Chromosome-level genome assembly of the water stick insect Ranatra chinensis (Heteroptera: Nepidae).</title>
        <authorList>
            <person name="Liu X."/>
        </authorList>
    </citation>
    <scope>NUCLEOTIDE SEQUENCE [LARGE SCALE GENOMIC DNA]</scope>
    <source>
        <strain evidence="1">Cailab_2021Rc</strain>
        <tissue evidence="1">Muscle</tissue>
    </source>
</reference>
<gene>
    <name evidence="1" type="ORF">AAG570_009806</name>
</gene>
<dbReference type="AlphaFoldDB" id="A0ABD0YQ52"/>